<dbReference type="PROSITE" id="PS51996">
    <property type="entry name" value="TR_MART"/>
    <property type="match status" value="1"/>
</dbReference>
<dbReference type="Proteomes" id="UP000663828">
    <property type="component" value="Unassembled WGS sequence"/>
</dbReference>
<keyword evidence="6" id="KW-0520">NAD</keyword>
<evidence type="ECO:0000313" key="8">
    <source>
        <dbReference type="EMBL" id="CAF1531679.1"/>
    </source>
</evidence>
<organism evidence="8 9">
    <name type="scientific">Adineta ricciae</name>
    <name type="common">Rotifer</name>
    <dbReference type="NCBI Taxonomy" id="249248"/>
    <lineage>
        <taxon>Eukaryota</taxon>
        <taxon>Metazoa</taxon>
        <taxon>Spiralia</taxon>
        <taxon>Gnathifera</taxon>
        <taxon>Rotifera</taxon>
        <taxon>Eurotatoria</taxon>
        <taxon>Bdelloidea</taxon>
        <taxon>Adinetida</taxon>
        <taxon>Adinetidae</taxon>
        <taxon>Adineta</taxon>
    </lineage>
</organism>
<name>A0A815VRS8_ADIRI</name>
<dbReference type="GO" id="GO:0016779">
    <property type="term" value="F:nucleotidyltransferase activity"/>
    <property type="evidence" value="ECO:0007669"/>
    <property type="project" value="UniProtKB-KW"/>
</dbReference>
<keyword evidence="2 6" id="KW-0328">Glycosyltransferase</keyword>
<comment type="similarity">
    <text evidence="1 6">Belongs to the Arg-specific ADP-ribosyltransferase family.</text>
</comment>
<keyword evidence="3 6" id="KW-0808">Transferase</keyword>
<dbReference type="GO" id="GO:0106274">
    <property type="term" value="F:NAD+-protein-arginine ADP-ribosyltransferase activity"/>
    <property type="evidence" value="ECO:0007669"/>
    <property type="project" value="UniProtKB-EC"/>
</dbReference>
<keyword evidence="6" id="KW-0521">NADP</keyword>
<keyword evidence="9" id="KW-1185">Reference proteome</keyword>
<reference evidence="8" key="1">
    <citation type="submission" date="2021-02" db="EMBL/GenBank/DDBJ databases">
        <authorList>
            <person name="Nowell W R."/>
        </authorList>
    </citation>
    <scope>NUCLEOTIDE SEQUENCE</scope>
</reference>
<comment type="catalytic activity">
    <reaction evidence="5 6">
        <text>L-arginyl-[protein] + NAD(+) = N(omega)-(ADP-D-ribosyl)-L-arginyl-[protein] + nicotinamide + H(+)</text>
        <dbReference type="Rhea" id="RHEA:19149"/>
        <dbReference type="Rhea" id="RHEA-COMP:10532"/>
        <dbReference type="Rhea" id="RHEA-COMP:15087"/>
        <dbReference type="ChEBI" id="CHEBI:15378"/>
        <dbReference type="ChEBI" id="CHEBI:17154"/>
        <dbReference type="ChEBI" id="CHEBI:29965"/>
        <dbReference type="ChEBI" id="CHEBI:57540"/>
        <dbReference type="ChEBI" id="CHEBI:142554"/>
        <dbReference type="EC" id="2.4.2.31"/>
    </reaction>
</comment>
<evidence type="ECO:0000256" key="5">
    <source>
        <dbReference type="ARBA" id="ARBA00047597"/>
    </source>
</evidence>
<evidence type="ECO:0000313" key="7">
    <source>
        <dbReference type="EMBL" id="CAF1303015.1"/>
    </source>
</evidence>
<evidence type="ECO:0000256" key="6">
    <source>
        <dbReference type="RuleBase" id="RU361228"/>
    </source>
</evidence>
<sequence>MYKECVQHLDEYQTFQTFTSTSRSRTVAELIATNDLFIMRVNCAFTADIQPYSIMPHEEEELINLGVTFTVKRVKLDTTINKHLIYLEQKQRFNKSAIHEISNVQEEISADNSSTFRDFDYKGILDFFVNDPNRIGRLDRHGFDQSDPLLTFFLLSRDGGNHKDSSVFRTLCTRFRVLFKNNDDWAIEE</sequence>
<comment type="caution">
    <text evidence="8">The sequence shown here is derived from an EMBL/GenBank/DDBJ whole genome shotgun (WGS) entry which is preliminary data.</text>
</comment>
<accession>A0A815VRS8</accession>
<gene>
    <name evidence="7" type="ORF">EDS130_LOCUS30714</name>
    <name evidence="8" type="ORF">XAT740_LOCUS41516</name>
</gene>
<dbReference type="SUPFAM" id="SSF56399">
    <property type="entry name" value="ADP-ribosylation"/>
    <property type="match status" value="1"/>
</dbReference>
<protein>
    <recommendedName>
        <fullName evidence="6">NAD(P)(+)--arginine ADP-ribosyltransferase</fullName>
        <ecNumber evidence="6">2.4.2.31</ecNumber>
    </recommendedName>
    <alternativeName>
        <fullName evidence="6">Mono(ADP-ribosyl)transferase</fullName>
    </alternativeName>
</protein>
<evidence type="ECO:0000313" key="9">
    <source>
        <dbReference type="Proteomes" id="UP000663828"/>
    </source>
</evidence>
<dbReference type="EMBL" id="CAJNOR010004861">
    <property type="protein sequence ID" value="CAF1531679.1"/>
    <property type="molecule type" value="Genomic_DNA"/>
</dbReference>
<evidence type="ECO:0000256" key="2">
    <source>
        <dbReference type="ARBA" id="ARBA00022676"/>
    </source>
</evidence>
<dbReference type="Proteomes" id="UP000663852">
    <property type="component" value="Unassembled WGS sequence"/>
</dbReference>
<keyword evidence="4" id="KW-0548">Nucleotidyltransferase</keyword>
<evidence type="ECO:0000256" key="4">
    <source>
        <dbReference type="ARBA" id="ARBA00022695"/>
    </source>
</evidence>
<proteinExistence type="inferred from homology"/>
<dbReference type="AlphaFoldDB" id="A0A815VRS8"/>
<dbReference type="InterPro" id="IPR000768">
    <property type="entry name" value="ART"/>
</dbReference>
<dbReference type="Pfam" id="PF01129">
    <property type="entry name" value="ART"/>
    <property type="match status" value="1"/>
</dbReference>
<evidence type="ECO:0000256" key="3">
    <source>
        <dbReference type="ARBA" id="ARBA00022679"/>
    </source>
</evidence>
<evidence type="ECO:0000256" key="1">
    <source>
        <dbReference type="ARBA" id="ARBA00009558"/>
    </source>
</evidence>
<dbReference type="EC" id="2.4.2.31" evidence="6"/>
<dbReference type="EMBL" id="CAJNOJ010000218">
    <property type="protein sequence ID" value="CAF1303015.1"/>
    <property type="molecule type" value="Genomic_DNA"/>
</dbReference>
<dbReference type="Gene3D" id="3.90.176.10">
    <property type="entry name" value="Toxin ADP-ribosyltransferase, Chain A, domain 1"/>
    <property type="match status" value="1"/>
</dbReference>